<reference evidence="3 4" key="1">
    <citation type="journal article" date="2019" name="Sci. Rep.">
        <title>Orb-weaving spider Araneus ventricosus genome elucidates the spidroin gene catalogue.</title>
        <authorList>
            <person name="Kono N."/>
            <person name="Nakamura H."/>
            <person name="Ohtoshi R."/>
            <person name="Moran D.A.P."/>
            <person name="Shinohara A."/>
            <person name="Yoshida Y."/>
            <person name="Fujiwara M."/>
            <person name="Mori M."/>
            <person name="Tomita M."/>
            <person name="Arakawa K."/>
        </authorList>
    </citation>
    <scope>NUCLEOTIDE SEQUENCE [LARGE SCALE GENOMIC DNA]</scope>
</reference>
<organism evidence="3 4">
    <name type="scientific">Araneus ventricosus</name>
    <name type="common">Orbweaver spider</name>
    <name type="synonym">Epeira ventricosa</name>
    <dbReference type="NCBI Taxonomy" id="182803"/>
    <lineage>
        <taxon>Eukaryota</taxon>
        <taxon>Metazoa</taxon>
        <taxon>Ecdysozoa</taxon>
        <taxon>Arthropoda</taxon>
        <taxon>Chelicerata</taxon>
        <taxon>Arachnida</taxon>
        <taxon>Araneae</taxon>
        <taxon>Araneomorphae</taxon>
        <taxon>Entelegynae</taxon>
        <taxon>Araneoidea</taxon>
        <taxon>Araneidae</taxon>
        <taxon>Araneus</taxon>
    </lineage>
</organism>
<comment type="caution">
    <text evidence="1">Lacks conserved residue(s) required for the propagation of feature annotation.</text>
</comment>
<dbReference type="EMBL" id="BGPR01001057">
    <property type="protein sequence ID" value="GBM44168.1"/>
    <property type="molecule type" value="Genomic_DNA"/>
</dbReference>
<evidence type="ECO:0000313" key="4">
    <source>
        <dbReference type="Proteomes" id="UP000499080"/>
    </source>
</evidence>
<dbReference type="Proteomes" id="UP000499080">
    <property type="component" value="Unassembled WGS sequence"/>
</dbReference>
<accession>A0A4Y2FUV9</accession>
<protein>
    <submittedName>
        <fullName evidence="3">Fatty acid synthase</fullName>
    </submittedName>
</protein>
<dbReference type="OrthoDB" id="329835at2759"/>
<dbReference type="InterPro" id="IPR042104">
    <property type="entry name" value="PKS_dehydratase_sf"/>
</dbReference>
<comment type="caution">
    <text evidence="3">The sequence shown here is derived from an EMBL/GenBank/DDBJ whole genome shotgun (WGS) entry which is preliminary data.</text>
</comment>
<dbReference type="Pfam" id="PF21089">
    <property type="entry name" value="PKS_DH_N"/>
    <property type="match status" value="1"/>
</dbReference>
<name>A0A4Y2FUV9_ARAVE</name>
<dbReference type="Gene3D" id="3.10.129.110">
    <property type="entry name" value="Polyketide synthase dehydratase"/>
    <property type="match status" value="1"/>
</dbReference>
<dbReference type="PROSITE" id="PS52019">
    <property type="entry name" value="PKS_MFAS_DH"/>
    <property type="match status" value="1"/>
</dbReference>
<dbReference type="InterPro" id="IPR049552">
    <property type="entry name" value="PKS_DH_N"/>
</dbReference>
<evidence type="ECO:0000259" key="2">
    <source>
        <dbReference type="PROSITE" id="PS52019"/>
    </source>
</evidence>
<evidence type="ECO:0000256" key="1">
    <source>
        <dbReference type="PROSITE-ProRule" id="PRU01363"/>
    </source>
</evidence>
<evidence type="ECO:0000313" key="3">
    <source>
        <dbReference type="EMBL" id="GBM44168.1"/>
    </source>
</evidence>
<gene>
    <name evidence="3" type="primary">FASN_23</name>
    <name evidence="3" type="ORF">AVEN_257113_1</name>
</gene>
<dbReference type="InterPro" id="IPR049900">
    <property type="entry name" value="PKS_mFAS_DH"/>
</dbReference>
<dbReference type="AlphaFoldDB" id="A0A4Y2FUV9"/>
<feature type="domain" description="PKS/mFAS DH" evidence="2">
    <location>
        <begin position="10"/>
        <end position="102"/>
    </location>
</feature>
<keyword evidence="4" id="KW-1185">Reference proteome</keyword>
<proteinExistence type="predicted"/>
<sequence length="102" mass="11769">MISPLIKWDHSESWCVAKWDKNTNRSQMIIEVNVGSDESPDKYILDHRIDGRCLYPATGYLVLVWKSLAEIKGKDVMSLPVKFEEVKIHRATVLSKECNYSL</sequence>